<feature type="site" description="Lowers pKa of active site Tyr" evidence="3">
    <location>
        <position position="101"/>
    </location>
</feature>
<dbReference type="AlphaFoldDB" id="A0A9N9WGQ1"/>
<dbReference type="PROSITE" id="PS00062">
    <property type="entry name" value="ALDOKETO_REDUCTASE_2"/>
    <property type="match status" value="1"/>
</dbReference>
<keyword evidence="6" id="KW-1185">Reference proteome</keyword>
<dbReference type="PIRSF" id="PIRSF000097">
    <property type="entry name" value="AKR"/>
    <property type="match status" value="1"/>
</dbReference>
<gene>
    <name evidence="5" type="ORF">DIATSA_LOCUS11681</name>
</gene>
<dbReference type="SUPFAM" id="SSF51430">
    <property type="entry name" value="NAD(P)-linked oxidoreductase"/>
    <property type="match status" value="1"/>
</dbReference>
<evidence type="ECO:0000313" key="5">
    <source>
        <dbReference type="EMBL" id="CAG9794288.1"/>
    </source>
</evidence>
<organism evidence="5 6">
    <name type="scientific">Diatraea saccharalis</name>
    <name type="common">sugarcane borer</name>
    <dbReference type="NCBI Taxonomy" id="40085"/>
    <lineage>
        <taxon>Eukaryota</taxon>
        <taxon>Metazoa</taxon>
        <taxon>Ecdysozoa</taxon>
        <taxon>Arthropoda</taxon>
        <taxon>Hexapoda</taxon>
        <taxon>Insecta</taxon>
        <taxon>Pterygota</taxon>
        <taxon>Neoptera</taxon>
        <taxon>Endopterygota</taxon>
        <taxon>Lepidoptera</taxon>
        <taxon>Glossata</taxon>
        <taxon>Ditrysia</taxon>
        <taxon>Pyraloidea</taxon>
        <taxon>Crambidae</taxon>
        <taxon>Crambinae</taxon>
        <taxon>Diatraea</taxon>
    </lineage>
</organism>
<dbReference type="Proteomes" id="UP001153714">
    <property type="component" value="Chromosome 6"/>
</dbReference>
<dbReference type="OrthoDB" id="416253at2759"/>
<proteinExistence type="predicted"/>
<accession>A0A9N9WGQ1</accession>
<evidence type="ECO:0000259" key="4">
    <source>
        <dbReference type="Pfam" id="PF00248"/>
    </source>
</evidence>
<feature type="domain" description="NADP-dependent oxidoreductase" evidence="4">
    <location>
        <begin position="50"/>
        <end position="302"/>
    </location>
</feature>
<dbReference type="InterPro" id="IPR020471">
    <property type="entry name" value="AKR"/>
</dbReference>
<evidence type="ECO:0000256" key="3">
    <source>
        <dbReference type="PIRSR" id="PIRSR000097-3"/>
    </source>
</evidence>
<reference evidence="5" key="1">
    <citation type="submission" date="2021-12" db="EMBL/GenBank/DDBJ databases">
        <authorList>
            <person name="King R."/>
        </authorList>
    </citation>
    <scope>NUCLEOTIDE SEQUENCE</scope>
</reference>
<feature type="active site" description="Proton donor" evidence="1">
    <location>
        <position position="73"/>
    </location>
</feature>
<dbReference type="InterPro" id="IPR036812">
    <property type="entry name" value="NAD(P)_OxRdtase_dom_sf"/>
</dbReference>
<protein>
    <recommendedName>
        <fullName evidence="4">NADP-dependent oxidoreductase domain-containing protein</fullName>
    </recommendedName>
</protein>
<evidence type="ECO:0000256" key="1">
    <source>
        <dbReference type="PIRSR" id="PIRSR000097-1"/>
    </source>
</evidence>
<reference evidence="5" key="2">
    <citation type="submission" date="2022-10" db="EMBL/GenBank/DDBJ databases">
        <authorList>
            <consortium name="ENA_rothamsted_submissions"/>
            <consortium name="culmorum"/>
            <person name="King R."/>
        </authorList>
    </citation>
    <scope>NUCLEOTIDE SEQUENCE</scope>
</reference>
<dbReference type="EMBL" id="OU893337">
    <property type="protein sequence ID" value="CAG9794288.1"/>
    <property type="molecule type" value="Genomic_DNA"/>
</dbReference>
<dbReference type="Pfam" id="PF00248">
    <property type="entry name" value="Aldo_ket_red"/>
    <property type="match status" value="1"/>
</dbReference>
<dbReference type="GO" id="GO:0016491">
    <property type="term" value="F:oxidoreductase activity"/>
    <property type="evidence" value="ECO:0007669"/>
    <property type="project" value="InterPro"/>
</dbReference>
<evidence type="ECO:0000313" key="6">
    <source>
        <dbReference type="Proteomes" id="UP001153714"/>
    </source>
</evidence>
<dbReference type="PANTHER" id="PTHR11732">
    <property type="entry name" value="ALDO/KETO REDUCTASE"/>
    <property type="match status" value="1"/>
</dbReference>
<dbReference type="Gene3D" id="3.20.20.100">
    <property type="entry name" value="NADP-dependent oxidoreductase domain"/>
    <property type="match status" value="1"/>
</dbReference>
<dbReference type="InterPro" id="IPR018170">
    <property type="entry name" value="Aldo/ket_reductase_CS"/>
</dbReference>
<evidence type="ECO:0000256" key="2">
    <source>
        <dbReference type="PIRSR" id="PIRSR000097-2"/>
    </source>
</evidence>
<sequence length="330" mass="37663">MAKKFHVWRSAHGLGTVLRPTTPLEAGPKGYQFQKLAVALAQGRVVPKGDEVEKAVELAIDLGYRHIDTAYIYKVEDQVGRALTQKMAMGIKREELFITTKLWNDRHAREAVVPALRESLQALNLSYVDLYLIHWPVGQFANLTFDYTDYLETWRGMMDAKQLGLTKSIGLSNFNQHQIDRILDNGLDVPAVLQVEINLNLQQPDLLSYCKTKSIVVMGYTPFGSLFYSKARADAPPPRIDDPQLTAIGNNHNKTVTQITLRYMLDLGVIPIPKALSYDHLASNIDVFDFNLTESEQAILKRYDRGYRTIPQLKWIRHPYYPFEIEKNNN</sequence>
<name>A0A9N9WGQ1_9NEOP</name>
<dbReference type="PROSITE" id="PS00798">
    <property type="entry name" value="ALDOKETO_REDUCTASE_1"/>
    <property type="match status" value="1"/>
</dbReference>
<dbReference type="PRINTS" id="PR00069">
    <property type="entry name" value="ALDKETRDTASE"/>
</dbReference>
<dbReference type="InterPro" id="IPR023210">
    <property type="entry name" value="NADP_OxRdtase_dom"/>
</dbReference>
<feature type="binding site" evidence="2">
    <location>
        <position position="134"/>
    </location>
    <ligand>
        <name>substrate</name>
    </ligand>
</feature>